<accession>A0A934WUE9</accession>
<dbReference type="Proteomes" id="UP000633365">
    <property type="component" value="Unassembled WGS sequence"/>
</dbReference>
<evidence type="ECO:0000313" key="1">
    <source>
        <dbReference type="EMBL" id="MBK6090084.1"/>
    </source>
</evidence>
<sequence length="147" mass="16565">MKACCGFGHRTVLANIDDSLYAAVINAVDAGYNMFYTGAMGEFDTRFSSAVRKAKVRYPQIKLICVKPYFTSNLNTNKEYYCSLYDNIIIPPEIIGIHYKAAIKARNQWMVDHCDLIICYVIRSYGGATQAVRYACNQGKHIINLGE</sequence>
<organism evidence="1 2">
    <name type="scientific">Ruminococcus difficilis</name>
    <dbReference type="NCBI Taxonomy" id="2763069"/>
    <lineage>
        <taxon>Bacteria</taxon>
        <taxon>Bacillati</taxon>
        <taxon>Bacillota</taxon>
        <taxon>Clostridia</taxon>
        <taxon>Eubacteriales</taxon>
        <taxon>Oscillospiraceae</taxon>
        <taxon>Ruminococcus</taxon>
    </lineage>
</organism>
<gene>
    <name evidence="1" type="ORF">JKK62_15770</name>
</gene>
<dbReference type="AlphaFoldDB" id="A0A934WUE9"/>
<dbReference type="Gene3D" id="3.40.50.450">
    <property type="match status" value="1"/>
</dbReference>
<name>A0A934WUE9_9FIRM</name>
<proteinExistence type="predicted"/>
<comment type="caution">
    <text evidence="1">The sequence shown here is derived from an EMBL/GenBank/DDBJ whole genome shotgun (WGS) entry which is preliminary data.</text>
</comment>
<evidence type="ECO:0000313" key="2">
    <source>
        <dbReference type="Proteomes" id="UP000633365"/>
    </source>
</evidence>
<keyword evidence="2" id="KW-1185">Reference proteome</keyword>
<dbReference type="SUPFAM" id="SSF102405">
    <property type="entry name" value="MCP/YpsA-like"/>
    <property type="match status" value="1"/>
</dbReference>
<dbReference type="EMBL" id="JAEQMG010000174">
    <property type="protein sequence ID" value="MBK6090084.1"/>
    <property type="molecule type" value="Genomic_DNA"/>
</dbReference>
<protein>
    <submittedName>
        <fullName evidence="1">DUF1273 domain-containing protein</fullName>
    </submittedName>
</protein>
<dbReference type="RefSeq" id="WP_186833749.1">
    <property type="nucleotide sequence ID" value="NZ_JAEQMG010000174.1"/>
</dbReference>
<reference evidence="1" key="1">
    <citation type="submission" date="2021-01" db="EMBL/GenBank/DDBJ databases">
        <title>Genome public.</title>
        <authorList>
            <person name="Liu C."/>
            <person name="Sun Q."/>
        </authorList>
    </citation>
    <scope>NUCLEOTIDE SEQUENCE</scope>
    <source>
        <strain evidence="1">M6</strain>
    </source>
</reference>